<reference evidence="5" key="1">
    <citation type="submission" date="2015-07" db="EMBL/GenBank/DDBJ databases">
        <title>Draft Genome Sequences of Anaerolinea thermolimosa IMO-1, Bellilinea caldifistulae GOMI-1, Leptolinea tardivitalis YMTK-2, Levilinea saccharolytica KIBI-1,Longilinea arvoryzae KOME-1, Previously Described as Members of the Anaerolineaceae (Chloroflexi).</title>
        <authorList>
            <person name="Sekiguchi Y."/>
            <person name="Ohashi A."/>
            <person name="Matsuura N."/>
            <person name="Tourlousse M.D."/>
        </authorList>
    </citation>
    <scope>NUCLEOTIDE SEQUENCE [LARGE SCALE GENOMIC DNA]</scope>
    <source>
        <strain evidence="5">KOME-1</strain>
    </source>
</reference>
<evidence type="ECO:0000259" key="4">
    <source>
        <dbReference type="PROSITE" id="PS50043"/>
    </source>
</evidence>
<dbReference type="SUPFAM" id="SSF46894">
    <property type="entry name" value="C-terminal effector domain of the bipartite response regulators"/>
    <property type="match status" value="1"/>
</dbReference>
<evidence type="ECO:0000256" key="1">
    <source>
        <dbReference type="ARBA" id="ARBA00023015"/>
    </source>
</evidence>
<dbReference type="Pfam" id="PF00196">
    <property type="entry name" value="GerE"/>
    <property type="match status" value="1"/>
</dbReference>
<dbReference type="PANTHER" id="PTHR44688">
    <property type="entry name" value="DNA-BINDING TRANSCRIPTIONAL ACTIVATOR DEVR_DOSR"/>
    <property type="match status" value="1"/>
</dbReference>
<evidence type="ECO:0000313" key="6">
    <source>
        <dbReference type="Proteomes" id="UP000055060"/>
    </source>
</evidence>
<evidence type="ECO:0000256" key="2">
    <source>
        <dbReference type="ARBA" id="ARBA00023125"/>
    </source>
</evidence>
<dbReference type="Gene3D" id="1.10.10.10">
    <property type="entry name" value="Winged helix-like DNA-binding domain superfamily/Winged helix DNA-binding domain"/>
    <property type="match status" value="1"/>
</dbReference>
<evidence type="ECO:0000313" key="5">
    <source>
        <dbReference type="EMBL" id="GAP14660.1"/>
    </source>
</evidence>
<dbReference type="Proteomes" id="UP000055060">
    <property type="component" value="Unassembled WGS sequence"/>
</dbReference>
<evidence type="ECO:0000256" key="3">
    <source>
        <dbReference type="ARBA" id="ARBA00023163"/>
    </source>
</evidence>
<dbReference type="AlphaFoldDB" id="A0A0S7BHT3"/>
<organism evidence="5">
    <name type="scientific">Longilinea arvoryzae</name>
    <dbReference type="NCBI Taxonomy" id="360412"/>
    <lineage>
        <taxon>Bacteria</taxon>
        <taxon>Bacillati</taxon>
        <taxon>Chloroflexota</taxon>
        <taxon>Anaerolineae</taxon>
        <taxon>Anaerolineales</taxon>
        <taxon>Anaerolineaceae</taxon>
        <taxon>Longilinea</taxon>
    </lineage>
</organism>
<name>A0A0S7BHT3_9CHLR</name>
<keyword evidence="6" id="KW-1185">Reference proteome</keyword>
<dbReference type="PRINTS" id="PR00038">
    <property type="entry name" value="HTHLUXR"/>
</dbReference>
<keyword evidence="3" id="KW-0804">Transcription</keyword>
<keyword evidence="1" id="KW-0805">Transcription regulation</keyword>
<dbReference type="InterPro" id="IPR000792">
    <property type="entry name" value="Tscrpt_reg_LuxR_C"/>
</dbReference>
<dbReference type="InterPro" id="IPR036388">
    <property type="entry name" value="WH-like_DNA-bd_sf"/>
</dbReference>
<dbReference type="STRING" id="360412.LARV_02434"/>
<protein>
    <submittedName>
        <fullName evidence="5">Response regulator containing a CheY-like receiver domain and an HTH DNA-binding domain</fullName>
    </submittedName>
</protein>
<accession>A0A0S7BHT3</accession>
<proteinExistence type="predicted"/>
<dbReference type="PROSITE" id="PS00622">
    <property type="entry name" value="HTH_LUXR_1"/>
    <property type="match status" value="1"/>
</dbReference>
<dbReference type="EMBL" id="DF967972">
    <property type="protein sequence ID" value="GAP14660.1"/>
    <property type="molecule type" value="Genomic_DNA"/>
</dbReference>
<sequence>MSDEAVTIRIGLVSAQPRFTTWLMAAVEDSPRLRLMRVVMTIDRIDPKDIDILVLAGEGMPLQELILYLERNSLRGAILFSVEGAIDPKILMSSSRPLGWLSPEMTRAQFSAAIEAVYAGFNVISAGEESTGGDVEIESLSDRETQVLRFIVEGFSNQMIAEALQISENTVKFHLTNIYSKLGVSRRSAAIRKAIGNGLIAL</sequence>
<gene>
    <name evidence="5" type="ORF">LARV_02434</name>
</gene>
<dbReference type="PANTHER" id="PTHR44688:SF16">
    <property type="entry name" value="DNA-BINDING TRANSCRIPTIONAL ACTIVATOR DEVR_DOSR"/>
    <property type="match status" value="1"/>
</dbReference>
<dbReference type="GO" id="GO:0006355">
    <property type="term" value="P:regulation of DNA-templated transcription"/>
    <property type="evidence" value="ECO:0007669"/>
    <property type="project" value="InterPro"/>
</dbReference>
<dbReference type="SMART" id="SM00421">
    <property type="entry name" value="HTH_LUXR"/>
    <property type="match status" value="1"/>
</dbReference>
<dbReference type="CDD" id="cd06170">
    <property type="entry name" value="LuxR_C_like"/>
    <property type="match status" value="1"/>
</dbReference>
<dbReference type="RefSeq" id="WP_075073900.1">
    <property type="nucleotide sequence ID" value="NZ_DF967972.1"/>
</dbReference>
<dbReference type="PROSITE" id="PS50043">
    <property type="entry name" value="HTH_LUXR_2"/>
    <property type="match status" value="1"/>
</dbReference>
<keyword evidence="2 5" id="KW-0238">DNA-binding</keyword>
<feature type="domain" description="HTH luxR-type" evidence="4">
    <location>
        <begin position="133"/>
        <end position="198"/>
    </location>
</feature>
<dbReference type="InterPro" id="IPR016032">
    <property type="entry name" value="Sig_transdc_resp-reg_C-effctor"/>
</dbReference>
<dbReference type="GO" id="GO:0003677">
    <property type="term" value="F:DNA binding"/>
    <property type="evidence" value="ECO:0007669"/>
    <property type="project" value="UniProtKB-KW"/>
</dbReference>